<reference evidence="14 15" key="1">
    <citation type="submission" date="2020-02" db="EMBL/GenBank/DDBJ databases">
        <authorList>
            <person name="Zheng R.K."/>
            <person name="Sun C.M."/>
        </authorList>
    </citation>
    <scope>NUCLEOTIDE SEQUENCE [LARGE SCALE GENOMIC DNA]</scope>
    <source>
        <strain evidence="15">rifampicinis</strain>
    </source>
</reference>
<evidence type="ECO:0000313" key="14">
    <source>
        <dbReference type="EMBL" id="QPC85194.1"/>
    </source>
</evidence>
<dbReference type="InterPro" id="IPR035518">
    <property type="entry name" value="DPG_synthase"/>
</dbReference>
<dbReference type="AlphaFoldDB" id="A0A7S8EDZ2"/>
<evidence type="ECO:0000259" key="13">
    <source>
        <dbReference type="Pfam" id="PF00535"/>
    </source>
</evidence>
<keyword evidence="7" id="KW-0812">Transmembrane</keyword>
<evidence type="ECO:0000256" key="4">
    <source>
        <dbReference type="ARBA" id="ARBA00012583"/>
    </source>
</evidence>
<evidence type="ECO:0000256" key="3">
    <source>
        <dbReference type="ARBA" id="ARBA00006739"/>
    </source>
</evidence>
<accession>A0A7S8EDZ2</accession>
<gene>
    <name evidence="14" type="ORF">G4Y79_11900</name>
</gene>
<keyword evidence="5" id="KW-0328">Glycosyltransferase</keyword>
<evidence type="ECO:0000313" key="15">
    <source>
        <dbReference type="Proteomes" id="UP000594468"/>
    </source>
</evidence>
<keyword evidence="11" id="KW-0472">Membrane</keyword>
<dbReference type="GO" id="GO:0004581">
    <property type="term" value="F:dolichyl-phosphate beta-glucosyltransferase activity"/>
    <property type="evidence" value="ECO:0007669"/>
    <property type="project" value="UniProtKB-EC"/>
</dbReference>
<feature type="domain" description="Glycosyltransferase 2-like" evidence="13">
    <location>
        <begin position="2"/>
        <end position="159"/>
    </location>
</feature>
<evidence type="ECO:0000256" key="6">
    <source>
        <dbReference type="ARBA" id="ARBA00022679"/>
    </source>
</evidence>
<evidence type="ECO:0000256" key="2">
    <source>
        <dbReference type="ARBA" id="ARBA00004922"/>
    </source>
</evidence>
<dbReference type="InterPro" id="IPR029044">
    <property type="entry name" value="Nucleotide-diphossugar_trans"/>
</dbReference>
<keyword evidence="10" id="KW-1133">Transmembrane helix</keyword>
<dbReference type="KEGG" id="pmet:G4Y79_11900"/>
<dbReference type="Gene3D" id="3.90.550.10">
    <property type="entry name" value="Spore Coat Polysaccharide Biosynthesis Protein SpsA, Chain A"/>
    <property type="match status" value="1"/>
</dbReference>
<proteinExistence type="inferred from homology"/>
<keyword evidence="6 14" id="KW-0808">Transferase</keyword>
<keyword evidence="8" id="KW-0256">Endoplasmic reticulum</keyword>
<dbReference type="GO" id="GO:0006487">
    <property type="term" value="P:protein N-linked glycosylation"/>
    <property type="evidence" value="ECO:0007669"/>
    <property type="project" value="TreeGrafter"/>
</dbReference>
<dbReference type="CDD" id="cd04188">
    <property type="entry name" value="DPG_synthase"/>
    <property type="match status" value="1"/>
</dbReference>
<evidence type="ECO:0000256" key="11">
    <source>
        <dbReference type="ARBA" id="ARBA00023136"/>
    </source>
</evidence>
<comment type="similarity">
    <text evidence="3">Belongs to the glycosyltransferase 2 family.</text>
</comment>
<dbReference type="Proteomes" id="UP000594468">
    <property type="component" value="Chromosome"/>
</dbReference>
<dbReference type="PANTHER" id="PTHR10859">
    <property type="entry name" value="GLYCOSYL TRANSFERASE"/>
    <property type="match status" value="1"/>
</dbReference>
<dbReference type="EMBL" id="CP062983">
    <property type="protein sequence ID" value="QPC85194.1"/>
    <property type="molecule type" value="Genomic_DNA"/>
</dbReference>
<comment type="subcellular location">
    <subcellularLocation>
        <location evidence="1">Endoplasmic reticulum membrane</location>
        <topology evidence="1">Single-pass membrane protein</topology>
    </subcellularLocation>
</comment>
<keyword evidence="9" id="KW-0735">Signal-anchor</keyword>
<dbReference type="PANTHER" id="PTHR10859:SF91">
    <property type="entry name" value="DOLICHYL-PHOSPHATE BETA-GLUCOSYLTRANSFERASE"/>
    <property type="match status" value="1"/>
</dbReference>
<evidence type="ECO:0000256" key="5">
    <source>
        <dbReference type="ARBA" id="ARBA00022676"/>
    </source>
</evidence>
<evidence type="ECO:0000256" key="8">
    <source>
        <dbReference type="ARBA" id="ARBA00022824"/>
    </source>
</evidence>
<keyword evidence="15" id="KW-1185">Reference proteome</keyword>
<dbReference type="InterPro" id="IPR001173">
    <property type="entry name" value="Glyco_trans_2-like"/>
</dbReference>
<evidence type="ECO:0000256" key="12">
    <source>
        <dbReference type="ARBA" id="ARBA00045097"/>
    </source>
</evidence>
<organism evidence="14 15">
    <name type="scientific">Phototrophicus methaneseepsis</name>
    <dbReference type="NCBI Taxonomy" id="2710758"/>
    <lineage>
        <taxon>Bacteria</taxon>
        <taxon>Bacillati</taxon>
        <taxon>Chloroflexota</taxon>
        <taxon>Candidatus Thermofontia</taxon>
        <taxon>Phototrophicales</taxon>
        <taxon>Phototrophicaceae</taxon>
        <taxon>Phototrophicus</taxon>
    </lineage>
</organism>
<dbReference type="SUPFAM" id="SSF53448">
    <property type="entry name" value="Nucleotide-diphospho-sugar transferases"/>
    <property type="match status" value="1"/>
</dbReference>
<comment type="catalytic activity">
    <reaction evidence="12">
        <text>a di-trans,poly-cis-dolichyl phosphate + UDP-alpha-D-glucose = a di-trans,poly-cis-dolichyl beta-D-glucosyl phosphate + UDP</text>
        <dbReference type="Rhea" id="RHEA:15401"/>
        <dbReference type="Rhea" id="RHEA-COMP:19498"/>
        <dbReference type="Rhea" id="RHEA-COMP:19502"/>
        <dbReference type="ChEBI" id="CHEBI:57525"/>
        <dbReference type="ChEBI" id="CHEBI:57683"/>
        <dbReference type="ChEBI" id="CHEBI:58223"/>
        <dbReference type="ChEBI" id="CHEBI:58885"/>
        <dbReference type="EC" id="2.4.1.117"/>
    </reaction>
    <physiologicalReaction direction="left-to-right" evidence="12">
        <dbReference type="Rhea" id="RHEA:15402"/>
    </physiologicalReaction>
</comment>
<protein>
    <recommendedName>
        <fullName evidence="4">dolichyl-phosphate beta-glucosyltransferase</fullName>
        <ecNumber evidence="4">2.4.1.117</ecNumber>
    </recommendedName>
</protein>
<evidence type="ECO:0000256" key="9">
    <source>
        <dbReference type="ARBA" id="ARBA00022968"/>
    </source>
</evidence>
<evidence type="ECO:0000256" key="7">
    <source>
        <dbReference type="ARBA" id="ARBA00022692"/>
    </source>
</evidence>
<sequence length="242" mass="27898">MVIPAFNEEKRLPPSLQKIDAFLKTQPYEAEVVIVENGSQDNTAKMAFEYAAKYPYIRVMQVTTRGKGRAVKAGMLAAEGQYRFICDADLSMPIDELVHFLPPYAEDKDIIIASREAHGARRVGEPLYRHFMGRINSLIIKLFALRGYEDTQCGFKMFKGHVADDLFTVQQLNGIGFDVELLFIAEKRGYSVKEQPITWYFDPYSTMRLVDDSLHMLREIFEIRQNWRRGLYAKPEPREDAS</sequence>
<comment type="pathway">
    <text evidence="2">Protein modification; protein glycosylation.</text>
</comment>
<evidence type="ECO:0000256" key="1">
    <source>
        <dbReference type="ARBA" id="ARBA00004389"/>
    </source>
</evidence>
<dbReference type="EC" id="2.4.1.117" evidence="4"/>
<evidence type="ECO:0000256" key="10">
    <source>
        <dbReference type="ARBA" id="ARBA00022989"/>
    </source>
</evidence>
<dbReference type="Pfam" id="PF00535">
    <property type="entry name" value="Glycos_transf_2"/>
    <property type="match status" value="1"/>
</dbReference>
<name>A0A7S8EDZ2_9CHLR</name>